<evidence type="ECO:0000313" key="3">
    <source>
        <dbReference type="Proteomes" id="UP001501727"/>
    </source>
</evidence>
<keyword evidence="1" id="KW-0812">Transmembrane</keyword>
<sequence length="188" mass="20253">MNDNDSHRDGGNRLVMFAVIAIFLGGMLVAGALRFSGWQPSGMKNNGELLQPPTDLRGSTPVLATGGEYAWNPAERRWRILVAPPAGCADACVELARELDLVWRLFGTKADEVDLLWLGAPPQGAIDNAATRVLRRDPALRAKLPGVDDPAGVPVYVIDPNGFVILRYAPGFDPGGLRADVAKLLRLM</sequence>
<evidence type="ECO:0000256" key="1">
    <source>
        <dbReference type="SAM" id="Phobius"/>
    </source>
</evidence>
<protein>
    <recommendedName>
        <fullName evidence="4">Thioredoxin domain-containing protein</fullName>
    </recommendedName>
</protein>
<evidence type="ECO:0000313" key="2">
    <source>
        <dbReference type="EMBL" id="GAA3926210.1"/>
    </source>
</evidence>
<dbReference type="Proteomes" id="UP001501727">
    <property type="component" value="Unassembled WGS sequence"/>
</dbReference>
<keyword evidence="1" id="KW-1133">Transmembrane helix</keyword>
<evidence type="ECO:0008006" key="4">
    <source>
        <dbReference type="Google" id="ProtNLM"/>
    </source>
</evidence>
<reference evidence="3" key="1">
    <citation type="journal article" date="2019" name="Int. J. Syst. Evol. Microbiol.">
        <title>The Global Catalogue of Microorganisms (GCM) 10K type strain sequencing project: providing services to taxonomists for standard genome sequencing and annotation.</title>
        <authorList>
            <consortium name="The Broad Institute Genomics Platform"/>
            <consortium name="The Broad Institute Genome Sequencing Center for Infectious Disease"/>
            <person name="Wu L."/>
            <person name="Ma J."/>
        </authorList>
    </citation>
    <scope>NUCLEOTIDE SEQUENCE [LARGE SCALE GENOMIC DNA]</scope>
    <source>
        <strain evidence="3">JCM 16916</strain>
    </source>
</reference>
<dbReference type="EMBL" id="BAAAZU010000011">
    <property type="protein sequence ID" value="GAA3926210.1"/>
    <property type="molecule type" value="Genomic_DNA"/>
</dbReference>
<organism evidence="2 3">
    <name type="scientific">Luteimonas lutimaris</name>
    <dbReference type="NCBI Taxonomy" id="698645"/>
    <lineage>
        <taxon>Bacteria</taxon>
        <taxon>Pseudomonadati</taxon>
        <taxon>Pseudomonadota</taxon>
        <taxon>Gammaproteobacteria</taxon>
        <taxon>Lysobacterales</taxon>
        <taxon>Lysobacteraceae</taxon>
        <taxon>Luteimonas</taxon>
    </lineage>
</organism>
<comment type="caution">
    <text evidence="2">The sequence shown here is derived from an EMBL/GenBank/DDBJ whole genome shotgun (WGS) entry which is preliminary data.</text>
</comment>
<dbReference type="InterPro" id="IPR036249">
    <property type="entry name" value="Thioredoxin-like_sf"/>
</dbReference>
<gene>
    <name evidence="2" type="ORF">GCM10022229_20410</name>
</gene>
<feature type="transmembrane region" description="Helical" evidence="1">
    <location>
        <begin position="14"/>
        <end position="35"/>
    </location>
</feature>
<keyword evidence="1" id="KW-0472">Membrane</keyword>
<proteinExistence type="predicted"/>
<accession>A0ABP7MME9</accession>
<keyword evidence="3" id="KW-1185">Reference proteome</keyword>
<name>A0ABP7MME9_9GAMM</name>
<dbReference type="SUPFAM" id="SSF52833">
    <property type="entry name" value="Thioredoxin-like"/>
    <property type="match status" value="1"/>
</dbReference>